<feature type="region of interest" description="Disordered" evidence="1">
    <location>
        <begin position="18"/>
        <end position="41"/>
    </location>
</feature>
<evidence type="ECO:0000256" key="1">
    <source>
        <dbReference type="SAM" id="MobiDB-lite"/>
    </source>
</evidence>
<sequence length="324" mass="35998">MGVERGWVVAHHQNFHPHYHHPAHQHPPLPPPLPPPDVDSNYIHAGDDGCEKLIKLEVQEYYRLSSQEFERHALNHHHHYHLHFHPQHLHNHHPHQHQHHHPSDNNNLVKVREHFFHEAGEDSRLPSPSRLAKGEKSGCPLPPPQQQPQQQPPSSSAPYNHIPSHSLPNDVDDDNNHPSAIATAVKAFNITNGYDDSGLSKASSLGAGEDRERSPALGPIAAHTTLPSPHLPGYASYPSMSPRGQQCERGMVENAAMGPVTLAASDGDITDIGGRSSVPFDRQCVSHRISRIGVARARRTFLEGLKEAQQPKKQLLSSKRNDSI</sequence>
<name>A0A2T7NLC1_POMCA</name>
<dbReference type="OrthoDB" id="9990008at2759"/>
<feature type="region of interest" description="Disordered" evidence="1">
    <location>
        <begin position="305"/>
        <end position="324"/>
    </location>
</feature>
<reference evidence="2 3" key="1">
    <citation type="submission" date="2018-04" db="EMBL/GenBank/DDBJ databases">
        <title>The genome of golden apple snail Pomacea canaliculata provides insight into stress tolerance and invasive adaptation.</title>
        <authorList>
            <person name="Liu C."/>
            <person name="Liu B."/>
            <person name="Ren Y."/>
            <person name="Zhang Y."/>
            <person name="Wang H."/>
            <person name="Li S."/>
            <person name="Jiang F."/>
            <person name="Yin L."/>
            <person name="Zhang G."/>
            <person name="Qian W."/>
            <person name="Fan W."/>
        </authorList>
    </citation>
    <scope>NUCLEOTIDE SEQUENCE [LARGE SCALE GENOMIC DNA]</scope>
    <source>
        <strain evidence="2">SZHN2017</strain>
        <tissue evidence="2">Muscle</tissue>
    </source>
</reference>
<feature type="region of interest" description="Disordered" evidence="1">
    <location>
        <begin position="119"/>
        <end position="178"/>
    </location>
</feature>
<proteinExistence type="predicted"/>
<accession>A0A2T7NLC1</accession>
<feature type="compositionally biased region" description="Pro residues" evidence="1">
    <location>
        <begin position="25"/>
        <end position="37"/>
    </location>
</feature>
<dbReference type="Proteomes" id="UP000245119">
    <property type="component" value="Linkage Group LG11"/>
</dbReference>
<keyword evidence="3" id="KW-1185">Reference proteome</keyword>
<feature type="region of interest" description="Disordered" evidence="1">
    <location>
        <begin position="201"/>
        <end position="236"/>
    </location>
</feature>
<evidence type="ECO:0000313" key="2">
    <source>
        <dbReference type="EMBL" id="PVD21964.1"/>
    </source>
</evidence>
<protein>
    <submittedName>
        <fullName evidence="2">Uncharacterized protein</fullName>
    </submittedName>
</protein>
<dbReference type="AlphaFoldDB" id="A0A2T7NLC1"/>
<dbReference type="EMBL" id="PZQS01000011">
    <property type="protein sequence ID" value="PVD21964.1"/>
    <property type="molecule type" value="Genomic_DNA"/>
</dbReference>
<organism evidence="2 3">
    <name type="scientific">Pomacea canaliculata</name>
    <name type="common">Golden apple snail</name>
    <dbReference type="NCBI Taxonomy" id="400727"/>
    <lineage>
        <taxon>Eukaryota</taxon>
        <taxon>Metazoa</taxon>
        <taxon>Spiralia</taxon>
        <taxon>Lophotrochozoa</taxon>
        <taxon>Mollusca</taxon>
        <taxon>Gastropoda</taxon>
        <taxon>Caenogastropoda</taxon>
        <taxon>Architaenioglossa</taxon>
        <taxon>Ampullarioidea</taxon>
        <taxon>Ampullariidae</taxon>
        <taxon>Pomacea</taxon>
    </lineage>
</organism>
<comment type="caution">
    <text evidence="2">The sequence shown here is derived from an EMBL/GenBank/DDBJ whole genome shotgun (WGS) entry which is preliminary data.</text>
</comment>
<gene>
    <name evidence="2" type="ORF">C0Q70_17767</name>
</gene>
<evidence type="ECO:0000313" key="3">
    <source>
        <dbReference type="Proteomes" id="UP000245119"/>
    </source>
</evidence>